<evidence type="ECO:0000259" key="4">
    <source>
        <dbReference type="PROSITE" id="PS51473"/>
    </source>
</evidence>
<dbReference type="InterPro" id="IPR002902">
    <property type="entry name" value="GNK2"/>
</dbReference>
<proteinExistence type="predicted"/>
<dbReference type="EMBL" id="BQKI01000084">
    <property type="protein sequence ID" value="GJN32571.1"/>
    <property type="molecule type" value="Genomic_DNA"/>
</dbReference>
<protein>
    <recommendedName>
        <fullName evidence="4">Gnk2-homologous domain-containing protein</fullName>
    </recommendedName>
</protein>
<feature type="domain" description="Gnk2-homologous" evidence="4">
    <location>
        <begin position="22"/>
        <end position="125"/>
    </location>
</feature>
<keyword evidence="2" id="KW-0677">Repeat</keyword>
<keyword evidence="1 3" id="KW-0732">Signal</keyword>
<dbReference type="Pfam" id="PF01657">
    <property type="entry name" value="Stress-antifung"/>
    <property type="match status" value="1"/>
</dbReference>
<accession>A0AAV5FC79</accession>
<dbReference type="PROSITE" id="PS51473">
    <property type="entry name" value="GNK2"/>
    <property type="match status" value="1"/>
</dbReference>
<dbReference type="PANTHER" id="PTHR32099">
    <property type="entry name" value="CYSTEINE-RICH REPEAT SECRETORY PROTEIN"/>
    <property type="match status" value="1"/>
</dbReference>
<name>A0AAV5FC79_ELECO</name>
<sequence length="137" mass="14771">MKNSWLLCLAPLLLLAASPLAGAWSLSCGSDGSYAANSTYEANLRHLAVVVPAETASSSPGSYVDRSNGYWPNRPRAVSRCRSSDGDCATCVADAFKIVEVGCPFSKEAAFFSRNCSLRLGEFSIFESDLFGEYCQY</sequence>
<comment type="caution">
    <text evidence="5">The sequence shown here is derived from an EMBL/GenBank/DDBJ whole genome shotgun (WGS) entry which is preliminary data.</text>
</comment>
<evidence type="ECO:0000256" key="3">
    <source>
        <dbReference type="SAM" id="SignalP"/>
    </source>
</evidence>
<organism evidence="5 6">
    <name type="scientific">Eleusine coracana subsp. coracana</name>
    <dbReference type="NCBI Taxonomy" id="191504"/>
    <lineage>
        <taxon>Eukaryota</taxon>
        <taxon>Viridiplantae</taxon>
        <taxon>Streptophyta</taxon>
        <taxon>Embryophyta</taxon>
        <taxon>Tracheophyta</taxon>
        <taxon>Spermatophyta</taxon>
        <taxon>Magnoliopsida</taxon>
        <taxon>Liliopsida</taxon>
        <taxon>Poales</taxon>
        <taxon>Poaceae</taxon>
        <taxon>PACMAD clade</taxon>
        <taxon>Chloridoideae</taxon>
        <taxon>Cynodonteae</taxon>
        <taxon>Eleusininae</taxon>
        <taxon>Eleusine</taxon>
    </lineage>
</organism>
<dbReference type="CDD" id="cd23509">
    <property type="entry name" value="Gnk2-like"/>
    <property type="match status" value="1"/>
</dbReference>
<feature type="chain" id="PRO_5043820225" description="Gnk2-homologous domain-containing protein" evidence="3">
    <location>
        <begin position="24"/>
        <end position="137"/>
    </location>
</feature>
<dbReference type="PROSITE" id="PS51257">
    <property type="entry name" value="PROKAR_LIPOPROTEIN"/>
    <property type="match status" value="1"/>
</dbReference>
<reference evidence="5" key="2">
    <citation type="submission" date="2021-12" db="EMBL/GenBank/DDBJ databases">
        <title>Resequencing data analysis of finger millet.</title>
        <authorList>
            <person name="Hatakeyama M."/>
            <person name="Aluri S."/>
            <person name="Balachadran M.T."/>
            <person name="Sivarajan S.R."/>
            <person name="Poveda L."/>
            <person name="Shimizu-Inatsugi R."/>
            <person name="Schlapbach R."/>
            <person name="Sreeman S.M."/>
            <person name="Shimizu K.K."/>
        </authorList>
    </citation>
    <scope>NUCLEOTIDE SEQUENCE</scope>
</reference>
<dbReference type="PANTHER" id="PTHR32099:SF9">
    <property type="entry name" value="OS07G0538300 PROTEIN"/>
    <property type="match status" value="1"/>
</dbReference>
<evidence type="ECO:0000256" key="2">
    <source>
        <dbReference type="ARBA" id="ARBA00022737"/>
    </source>
</evidence>
<keyword evidence="6" id="KW-1185">Reference proteome</keyword>
<evidence type="ECO:0000313" key="5">
    <source>
        <dbReference type="EMBL" id="GJN32571.1"/>
    </source>
</evidence>
<dbReference type="Gene3D" id="3.30.430.20">
    <property type="entry name" value="Gnk2 domain, C-X8-C-X2-C motif"/>
    <property type="match status" value="1"/>
</dbReference>
<dbReference type="AlphaFoldDB" id="A0AAV5FC79"/>
<gene>
    <name evidence="5" type="primary">gb21085</name>
    <name evidence="5" type="ORF">PR202_gb21085</name>
</gene>
<evidence type="ECO:0000256" key="1">
    <source>
        <dbReference type="ARBA" id="ARBA00022729"/>
    </source>
</evidence>
<dbReference type="Proteomes" id="UP001054889">
    <property type="component" value="Unassembled WGS sequence"/>
</dbReference>
<dbReference type="InterPro" id="IPR038408">
    <property type="entry name" value="GNK2_sf"/>
</dbReference>
<evidence type="ECO:0000313" key="6">
    <source>
        <dbReference type="Proteomes" id="UP001054889"/>
    </source>
</evidence>
<feature type="signal peptide" evidence="3">
    <location>
        <begin position="1"/>
        <end position="23"/>
    </location>
</feature>
<reference evidence="5" key="1">
    <citation type="journal article" date="2018" name="DNA Res.">
        <title>Multiple hybrid de novo genome assembly of finger millet, an orphan allotetraploid crop.</title>
        <authorList>
            <person name="Hatakeyama M."/>
            <person name="Aluri S."/>
            <person name="Balachadran M.T."/>
            <person name="Sivarajan S.R."/>
            <person name="Patrignani A."/>
            <person name="Gruter S."/>
            <person name="Poveda L."/>
            <person name="Shimizu-Inatsugi R."/>
            <person name="Baeten J."/>
            <person name="Francoijs K.J."/>
            <person name="Nataraja K.N."/>
            <person name="Reddy Y.A.N."/>
            <person name="Phadnis S."/>
            <person name="Ravikumar R.L."/>
            <person name="Schlapbach R."/>
            <person name="Sreeman S.M."/>
            <person name="Shimizu K.K."/>
        </authorList>
    </citation>
    <scope>NUCLEOTIDE SEQUENCE</scope>
</reference>